<evidence type="ECO:0000313" key="1">
    <source>
        <dbReference type="EMBL" id="MBC2399448.1"/>
    </source>
</evidence>
<proteinExistence type="predicted"/>
<reference evidence="1 2" key="1">
    <citation type="submission" date="2020-04" db="EMBL/GenBank/DDBJ databases">
        <title>Genomic insights into acetone-butanol-ethanol (ABE) fermentation by sequencing solventogenic clostridia strains.</title>
        <authorList>
            <person name="Brown S."/>
        </authorList>
    </citation>
    <scope>NUCLEOTIDE SEQUENCE [LARGE SCALE GENOMIC DNA]</scope>
    <source>
        <strain evidence="1 2">DJ011</strain>
    </source>
</reference>
<organism evidence="1 2">
    <name type="scientific">Clostridium tetanomorphum</name>
    <dbReference type="NCBI Taxonomy" id="1553"/>
    <lineage>
        <taxon>Bacteria</taxon>
        <taxon>Bacillati</taxon>
        <taxon>Bacillota</taxon>
        <taxon>Clostridia</taxon>
        <taxon>Eubacteriales</taxon>
        <taxon>Clostridiaceae</taxon>
        <taxon>Clostridium</taxon>
    </lineage>
</organism>
<dbReference type="InterPro" id="IPR043740">
    <property type="entry name" value="DUF5685"/>
</dbReference>
<sequence length="296" mass="34992">MFGYVTPCKMELKIKDYEKFRAYYCGLCKTIKKDYGNLPRFVLNYDMTFLAVLLHSLDEDSCSYIKEHCMVHPIRKKVVLVSNKPLKYAAFCNITLSYFKLLDNVNDDNSIKSKVLSLYLKRYIKKVYAEFQDNIHYIEKKLKELYSLEKSQSYNSIDEISHPFAELTGYILSSYIEKNDENSKLNLYNLGYNLGKWIYIIDAWDDLESDIKKKKFNPLISLFNKDGNKSYEILKTDLEGRLFFILTMCGKYCLDYLNKLHIKKNEDLLYNILQYGLMEKMDKVFKGSEFNYGKPI</sequence>
<dbReference type="Proteomes" id="UP000563151">
    <property type="component" value="Unassembled WGS sequence"/>
</dbReference>
<dbReference type="EMBL" id="JAAZWO010000028">
    <property type="protein sequence ID" value="MBC2399448.1"/>
    <property type="molecule type" value="Genomic_DNA"/>
</dbReference>
<dbReference type="AlphaFoldDB" id="A0A923EAF7"/>
<comment type="caution">
    <text evidence="1">The sequence shown here is derived from an EMBL/GenBank/DDBJ whole genome shotgun (WGS) entry which is preliminary data.</text>
</comment>
<accession>A0A923EAF7</accession>
<evidence type="ECO:0000313" key="2">
    <source>
        <dbReference type="Proteomes" id="UP000563151"/>
    </source>
</evidence>
<protein>
    <submittedName>
        <fullName evidence="1">Uncharacterized protein</fullName>
    </submittedName>
</protein>
<name>A0A923EAF7_CLOTT</name>
<dbReference type="RefSeq" id="WP_035150954.1">
    <property type="nucleotide sequence ID" value="NZ_JAAZWO010000028.1"/>
</dbReference>
<dbReference type="Pfam" id="PF18937">
    <property type="entry name" value="DUF5685"/>
    <property type="match status" value="1"/>
</dbReference>
<keyword evidence="2" id="KW-1185">Reference proteome</keyword>
<gene>
    <name evidence="1" type="ORF">HGG79_16965</name>
</gene>